<gene>
    <name evidence="2" type="ORF">CK203_031029</name>
</gene>
<evidence type="ECO:0000256" key="1">
    <source>
        <dbReference type="SAM" id="Coils"/>
    </source>
</evidence>
<feature type="coiled-coil region" evidence="1">
    <location>
        <begin position="39"/>
        <end position="70"/>
    </location>
</feature>
<evidence type="ECO:0000313" key="2">
    <source>
        <dbReference type="EMBL" id="RVW90559.1"/>
    </source>
</evidence>
<dbReference type="Proteomes" id="UP000288805">
    <property type="component" value="Unassembled WGS sequence"/>
</dbReference>
<evidence type="ECO:0000313" key="3">
    <source>
        <dbReference type="Proteomes" id="UP000288805"/>
    </source>
</evidence>
<organism evidence="2 3">
    <name type="scientific">Vitis vinifera</name>
    <name type="common">Grape</name>
    <dbReference type="NCBI Taxonomy" id="29760"/>
    <lineage>
        <taxon>Eukaryota</taxon>
        <taxon>Viridiplantae</taxon>
        <taxon>Streptophyta</taxon>
        <taxon>Embryophyta</taxon>
        <taxon>Tracheophyta</taxon>
        <taxon>Spermatophyta</taxon>
        <taxon>Magnoliopsida</taxon>
        <taxon>eudicotyledons</taxon>
        <taxon>Gunneridae</taxon>
        <taxon>Pentapetalae</taxon>
        <taxon>rosids</taxon>
        <taxon>Vitales</taxon>
        <taxon>Vitaceae</taxon>
        <taxon>Viteae</taxon>
        <taxon>Vitis</taxon>
    </lineage>
</organism>
<reference evidence="2 3" key="1">
    <citation type="journal article" date="2018" name="PLoS Genet.">
        <title>Population sequencing reveals clonal diversity and ancestral inbreeding in the grapevine cultivar Chardonnay.</title>
        <authorList>
            <person name="Roach M.J."/>
            <person name="Johnson D.L."/>
            <person name="Bohlmann J."/>
            <person name="van Vuuren H.J."/>
            <person name="Jones S.J."/>
            <person name="Pretorius I.S."/>
            <person name="Schmidt S.A."/>
            <person name="Borneman A.R."/>
        </authorList>
    </citation>
    <scope>NUCLEOTIDE SEQUENCE [LARGE SCALE GENOMIC DNA]</scope>
    <source>
        <strain evidence="3">cv. Chardonnay</strain>
        <tissue evidence="2">Leaf</tissue>
    </source>
</reference>
<dbReference type="AlphaFoldDB" id="A0A438I1H4"/>
<sequence length="80" mass="9488">MWGREDFRMLLERPSEAYCIYCVCGLVQFEMAGRTRRGRFERDEELESVREELREVRRELREIAQLMRGQGSKRSGGTQG</sequence>
<accession>A0A438I1H4</accession>
<proteinExistence type="predicted"/>
<keyword evidence="1" id="KW-0175">Coiled coil</keyword>
<name>A0A438I1H4_VITVI</name>
<dbReference type="EMBL" id="QGNW01000154">
    <property type="protein sequence ID" value="RVW90559.1"/>
    <property type="molecule type" value="Genomic_DNA"/>
</dbReference>
<comment type="caution">
    <text evidence="2">The sequence shown here is derived from an EMBL/GenBank/DDBJ whole genome shotgun (WGS) entry which is preliminary data.</text>
</comment>
<protein>
    <submittedName>
        <fullName evidence="2">Uncharacterized protein</fullName>
    </submittedName>
</protein>